<organism evidence="2 3">
    <name type="scientific">Mesorhizobium calcicola</name>
    <dbReference type="NCBI Taxonomy" id="1300310"/>
    <lineage>
        <taxon>Bacteria</taxon>
        <taxon>Pseudomonadati</taxon>
        <taxon>Pseudomonadota</taxon>
        <taxon>Alphaproteobacteria</taxon>
        <taxon>Hyphomicrobiales</taxon>
        <taxon>Phyllobacteriaceae</taxon>
        <taxon>Mesorhizobium</taxon>
    </lineage>
</organism>
<evidence type="ECO:0000259" key="1">
    <source>
        <dbReference type="Pfam" id="PF21880"/>
    </source>
</evidence>
<dbReference type="InterPro" id="IPR054209">
    <property type="entry name" value="DUF6916"/>
</dbReference>
<dbReference type="Proteomes" id="UP001597349">
    <property type="component" value="Unassembled WGS sequence"/>
</dbReference>
<evidence type="ECO:0000313" key="3">
    <source>
        <dbReference type="Proteomes" id="UP001597349"/>
    </source>
</evidence>
<evidence type="ECO:0000313" key="2">
    <source>
        <dbReference type="EMBL" id="MFD2053825.1"/>
    </source>
</evidence>
<dbReference type="Pfam" id="PF21880">
    <property type="entry name" value="DUF6916"/>
    <property type="match status" value="1"/>
</dbReference>
<reference evidence="3" key="1">
    <citation type="journal article" date="2019" name="Int. J. Syst. Evol. Microbiol.">
        <title>The Global Catalogue of Microorganisms (GCM) 10K type strain sequencing project: providing services to taxonomists for standard genome sequencing and annotation.</title>
        <authorList>
            <consortium name="The Broad Institute Genomics Platform"/>
            <consortium name="The Broad Institute Genome Sequencing Center for Infectious Disease"/>
            <person name="Wu L."/>
            <person name="Ma J."/>
        </authorList>
    </citation>
    <scope>NUCLEOTIDE SEQUENCE [LARGE SCALE GENOMIC DNA]</scope>
    <source>
        <strain evidence="3">CGMCC 1.16226</strain>
    </source>
</reference>
<feature type="domain" description="DUF6916" evidence="1">
    <location>
        <begin position="3"/>
        <end position="90"/>
    </location>
</feature>
<dbReference type="EMBL" id="JBHUGY010000020">
    <property type="protein sequence ID" value="MFD2053825.1"/>
    <property type="molecule type" value="Genomic_DNA"/>
</dbReference>
<dbReference type="RefSeq" id="WP_379018830.1">
    <property type="nucleotide sequence ID" value="NZ_JBHUGY010000020.1"/>
</dbReference>
<comment type="caution">
    <text evidence="2">The sequence shown here is derived from an EMBL/GenBank/DDBJ whole genome shotgun (WGS) entry which is preliminary data.</text>
</comment>
<keyword evidence="3" id="KW-1185">Reference proteome</keyword>
<sequence length="91" mass="9427">MASASDFEQAVGSVFSVSIGGRAVSLELTAVHPIAASPRPGGGFTLLFKGPRDIGLPQAIYHLTGDAIADDIFIVPVSVDTTGYVYEGVFN</sequence>
<name>A0ABW4WAZ0_9HYPH</name>
<accession>A0ABW4WAZ0</accession>
<proteinExistence type="predicted"/>
<gene>
    <name evidence="2" type="ORF">ACFSQT_12245</name>
</gene>
<protein>
    <submittedName>
        <fullName evidence="2">DUF6916 family protein</fullName>
    </submittedName>
</protein>